<organism evidence="7 8">
    <name type="scientific">Castilleja foliolosa</name>
    <dbReference type="NCBI Taxonomy" id="1961234"/>
    <lineage>
        <taxon>Eukaryota</taxon>
        <taxon>Viridiplantae</taxon>
        <taxon>Streptophyta</taxon>
        <taxon>Embryophyta</taxon>
        <taxon>Tracheophyta</taxon>
        <taxon>Spermatophyta</taxon>
        <taxon>Magnoliopsida</taxon>
        <taxon>eudicotyledons</taxon>
        <taxon>Gunneridae</taxon>
        <taxon>Pentapetalae</taxon>
        <taxon>asterids</taxon>
        <taxon>lamiids</taxon>
        <taxon>Lamiales</taxon>
        <taxon>Orobanchaceae</taxon>
        <taxon>Pedicularideae</taxon>
        <taxon>Castillejinae</taxon>
        <taxon>Castilleja</taxon>
    </lineage>
</organism>
<evidence type="ECO:0000313" key="8">
    <source>
        <dbReference type="Proteomes" id="UP001632038"/>
    </source>
</evidence>
<evidence type="ECO:0000256" key="3">
    <source>
        <dbReference type="ARBA" id="ARBA00018111"/>
    </source>
</evidence>
<comment type="subcellular location">
    <subcellularLocation>
        <location evidence="1">Cytoplasm</location>
    </subcellularLocation>
</comment>
<evidence type="ECO:0000256" key="1">
    <source>
        <dbReference type="ARBA" id="ARBA00004496"/>
    </source>
</evidence>
<proteinExistence type="inferred from homology"/>
<dbReference type="AlphaFoldDB" id="A0ABD3DPL6"/>
<dbReference type="InterPro" id="IPR036388">
    <property type="entry name" value="WH-like_DNA-bd_sf"/>
</dbReference>
<keyword evidence="4" id="KW-0963">Cytoplasm</keyword>
<comment type="caution">
    <text evidence="7">The sequence shown here is derived from an EMBL/GenBank/DDBJ whole genome shotgun (WGS) entry which is preliminary data.</text>
</comment>
<sequence>MAGTFLHGFAVKLHYRVFLVSRAKRDTAIIRCCAKGRRDYCSSFPIKYIPKKSPENQENGDPSFPVKYAEKSHDGPVLNLAKMVNFPDINSKNHGAFRASNINYGLNLESNDEFIEETENIVDDSSEACSGTQSSHDRKVVEKLAIELLASRAFTALELKKKLQAKKFALEIVDEVITDFQSRGLINDCLYAETYSRSRWSSSSWGPRRIKQALSKKGVSEADTQNAIKQVFESEDEDSGINMSKLSMDQLYIQASKQWQRSQGASQDTRKSRIIRWLQYRGFDWNVISYVLKKLGSDNHS</sequence>
<evidence type="ECO:0000256" key="4">
    <source>
        <dbReference type="ARBA" id="ARBA00022490"/>
    </source>
</evidence>
<dbReference type="InterPro" id="IPR053924">
    <property type="entry name" value="RecX_HTH_2nd"/>
</dbReference>
<protein>
    <recommendedName>
        <fullName evidence="3">Regulatory protein RecX</fullName>
    </recommendedName>
</protein>
<dbReference type="HAMAP" id="MF_01114">
    <property type="entry name" value="RecX"/>
    <property type="match status" value="1"/>
</dbReference>
<dbReference type="GO" id="GO:0005737">
    <property type="term" value="C:cytoplasm"/>
    <property type="evidence" value="ECO:0007669"/>
    <property type="project" value="UniProtKB-SubCell"/>
</dbReference>
<dbReference type="EMBL" id="JAVIJP010000016">
    <property type="protein sequence ID" value="KAL3643247.1"/>
    <property type="molecule type" value="Genomic_DNA"/>
</dbReference>
<comment type="similarity">
    <text evidence="2">Belongs to the RecX family.</text>
</comment>
<evidence type="ECO:0000313" key="7">
    <source>
        <dbReference type="EMBL" id="KAL3643247.1"/>
    </source>
</evidence>
<evidence type="ECO:0000256" key="2">
    <source>
        <dbReference type="ARBA" id="ARBA00009695"/>
    </source>
</evidence>
<dbReference type="InterPro" id="IPR053925">
    <property type="entry name" value="RecX_HTH_3rd"/>
</dbReference>
<feature type="domain" description="RecX second three-helical" evidence="5">
    <location>
        <begin position="187"/>
        <end position="227"/>
    </location>
</feature>
<dbReference type="Gene3D" id="1.10.10.10">
    <property type="entry name" value="Winged helix-like DNA-binding domain superfamily/Winged helix DNA-binding domain"/>
    <property type="match status" value="3"/>
</dbReference>
<dbReference type="PANTHER" id="PTHR33602:SF1">
    <property type="entry name" value="REGULATORY PROTEIN RECX FAMILY PROTEIN"/>
    <property type="match status" value="1"/>
</dbReference>
<accession>A0ABD3DPL6</accession>
<dbReference type="Proteomes" id="UP001632038">
    <property type="component" value="Unassembled WGS sequence"/>
</dbReference>
<keyword evidence="8" id="KW-1185">Reference proteome</keyword>
<dbReference type="Pfam" id="PF02631">
    <property type="entry name" value="RecX_HTH2"/>
    <property type="match status" value="1"/>
</dbReference>
<feature type="domain" description="RecX third three-helical" evidence="6">
    <location>
        <begin position="249"/>
        <end position="292"/>
    </location>
</feature>
<dbReference type="PANTHER" id="PTHR33602">
    <property type="entry name" value="REGULATORY PROTEIN RECX FAMILY PROTEIN"/>
    <property type="match status" value="1"/>
</dbReference>
<evidence type="ECO:0000259" key="5">
    <source>
        <dbReference type="Pfam" id="PF02631"/>
    </source>
</evidence>
<name>A0ABD3DPL6_9LAMI</name>
<dbReference type="Pfam" id="PF21981">
    <property type="entry name" value="RecX_HTH3"/>
    <property type="match status" value="1"/>
</dbReference>
<dbReference type="InterPro" id="IPR003783">
    <property type="entry name" value="Regulatory_RecX"/>
</dbReference>
<evidence type="ECO:0000259" key="6">
    <source>
        <dbReference type="Pfam" id="PF21981"/>
    </source>
</evidence>
<reference evidence="8" key="1">
    <citation type="journal article" date="2024" name="IScience">
        <title>Strigolactones Initiate the Formation of Haustorium-like Structures in Castilleja.</title>
        <authorList>
            <person name="Buerger M."/>
            <person name="Peterson D."/>
            <person name="Chory J."/>
        </authorList>
    </citation>
    <scope>NUCLEOTIDE SEQUENCE [LARGE SCALE GENOMIC DNA]</scope>
</reference>
<gene>
    <name evidence="7" type="ORF">CASFOL_014062</name>
</gene>